<proteinExistence type="inferred from homology"/>
<keyword evidence="3" id="KW-0687">Ribonucleoprotein</keyword>
<organism evidence="6">
    <name type="scientific">Chlorella variabilis</name>
    <name type="common">Green alga</name>
    <dbReference type="NCBI Taxonomy" id="554065"/>
    <lineage>
        <taxon>Eukaryota</taxon>
        <taxon>Viridiplantae</taxon>
        <taxon>Chlorophyta</taxon>
        <taxon>core chlorophytes</taxon>
        <taxon>Trebouxiophyceae</taxon>
        <taxon>Chlorellales</taxon>
        <taxon>Chlorellaceae</taxon>
        <taxon>Chlorella clade</taxon>
        <taxon>Chlorella</taxon>
    </lineage>
</organism>
<reference evidence="5 6" key="1">
    <citation type="journal article" date="2010" name="Plant Cell">
        <title>The Chlorella variabilis NC64A genome reveals adaptation to photosymbiosis, coevolution with viruses, and cryptic sex.</title>
        <authorList>
            <person name="Blanc G."/>
            <person name="Duncan G."/>
            <person name="Agarkova I."/>
            <person name="Borodovsky M."/>
            <person name="Gurnon J."/>
            <person name="Kuo A."/>
            <person name="Lindquist E."/>
            <person name="Lucas S."/>
            <person name="Pangilinan J."/>
            <person name="Polle J."/>
            <person name="Salamov A."/>
            <person name="Terry A."/>
            <person name="Yamada T."/>
            <person name="Dunigan D.D."/>
            <person name="Grigoriev I.V."/>
            <person name="Claverie J.M."/>
            <person name="Van Etten J.L."/>
        </authorList>
    </citation>
    <scope>NUCLEOTIDE SEQUENCE [LARGE SCALE GENOMIC DNA]</scope>
    <source>
        <strain evidence="5 6">NC64A</strain>
    </source>
</reference>
<dbReference type="OMA" id="WHCGANC"/>
<evidence type="ECO:0000256" key="1">
    <source>
        <dbReference type="ARBA" id="ARBA00010797"/>
    </source>
</evidence>
<dbReference type="RefSeq" id="XP_005850105.1">
    <property type="nucleotide sequence ID" value="XM_005850043.1"/>
</dbReference>
<dbReference type="OrthoDB" id="1867012at2759"/>
<name>E1Z7Y5_CHLVA</name>
<dbReference type="Proteomes" id="UP000008141">
    <property type="component" value="Unassembled WGS sequence"/>
</dbReference>
<dbReference type="EMBL" id="GL433838">
    <property type="protein sequence ID" value="EFN58003.1"/>
    <property type="molecule type" value="Genomic_DNA"/>
</dbReference>
<evidence type="ECO:0000256" key="3">
    <source>
        <dbReference type="ARBA" id="ARBA00023274"/>
    </source>
</evidence>
<dbReference type="AlphaFoldDB" id="E1Z7Y5"/>
<dbReference type="STRING" id="554065.E1Z7Y5"/>
<evidence type="ECO:0000256" key="2">
    <source>
        <dbReference type="ARBA" id="ARBA00022980"/>
    </source>
</evidence>
<feature type="region of interest" description="Disordered" evidence="4">
    <location>
        <begin position="18"/>
        <end position="51"/>
    </location>
</feature>
<keyword evidence="2" id="KW-0689">Ribosomal protein</keyword>
<feature type="compositionally biased region" description="Low complexity" evidence="4">
    <location>
        <begin position="121"/>
        <end position="149"/>
    </location>
</feature>
<dbReference type="FunFam" id="2.40.50.100:FF:000020">
    <property type="entry name" value="50S ribosomal protein L27"/>
    <property type="match status" value="1"/>
</dbReference>
<dbReference type="eggNOG" id="KOG4600">
    <property type="taxonomic scope" value="Eukaryota"/>
</dbReference>
<dbReference type="FunCoup" id="E1Z7Y5">
    <property type="interactions" value="407"/>
</dbReference>
<dbReference type="PRINTS" id="PR00063">
    <property type="entry name" value="RIBOSOMALL27"/>
</dbReference>
<dbReference type="GeneID" id="17357697"/>
<protein>
    <recommendedName>
        <fullName evidence="7">50S ribosomal protein L27, chloroplastic</fullName>
    </recommendedName>
</protein>
<feature type="compositionally biased region" description="Polar residues" evidence="4">
    <location>
        <begin position="27"/>
        <end position="47"/>
    </location>
</feature>
<dbReference type="InterPro" id="IPR018261">
    <property type="entry name" value="Ribosomal_bL27_CS"/>
</dbReference>
<dbReference type="HAMAP" id="MF_00539">
    <property type="entry name" value="Ribosomal_bL27"/>
    <property type="match status" value="1"/>
</dbReference>
<evidence type="ECO:0008006" key="7">
    <source>
        <dbReference type="Google" id="ProtNLM"/>
    </source>
</evidence>
<dbReference type="PANTHER" id="PTHR15893">
    <property type="entry name" value="RIBOSOMAL PROTEIN L27"/>
    <property type="match status" value="1"/>
</dbReference>
<dbReference type="GO" id="GO:0006412">
    <property type="term" value="P:translation"/>
    <property type="evidence" value="ECO:0007669"/>
    <property type="project" value="InterPro"/>
</dbReference>
<comment type="similarity">
    <text evidence="1">Belongs to the bacterial ribosomal protein bL27 family.</text>
</comment>
<dbReference type="GO" id="GO:0005762">
    <property type="term" value="C:mitochondrial large ribosomal subunit"/>
    <property type="evidence" value="ECO:0007669"/>
    <property type="project" value="TreeGrafter"/>
</dbReference>
<dbReference type="PROSITE" id="PS00831">
    <property type="entry name" value="RIBOSOMAL_L27"/>
    <property type="match status" value="1"/>
</dbReference>
<gene>
    <name evidence="5" type="ORF">CHLNCDRAFT_142177</name>
</gene>
<evidence type="ECO:0000313" key="5">
    <source>
        <dbReference type="EMBL" id="EFN58003.1"/>
    </source>
</evidence>
<dbReference type="PANTHER" id="PTHR15893:SF0">
    <property type="entry name" value="LARGE RIBOSOMAL SUBUNIT PROTEIN BL27M"/>
    <property type="match status" value="1"/>
</dbReference>
<accession>E1Z7Y5</accession>
<evidence type="ECO:0000313" key="6">
    <source>
        <dbReference type="Proteomes" id="UP000008141"/>
    </source>
</evidence>
<dbReference type="Gene3D" id="2.40.50.100">
    <property type="match status" value="1"/>
</dbReference>
<dbReference type="KEGG" id="cvr:CHLNCDRAFT_142177"/>
<dbReference type="SUPFAM" id="SSF110324">
    <property type="entry name" value="Ribosomal L27 protein-like"/>
    <property type="match status" value="1"/>
</dbReference>
<dbReference type="Pfam" id="PF01016">
    <property type="entry name" value="Ribosomal_L27"/>
    <property type="match status" value="1"/>
</dbReference>
<keyword evidence="6" id="KW-1185">Reference proteome</keyword>
<sequence>MEAPGCAAAAECSGGGAAPAAAAAGAQRQQLRFASKKQGGSTQNTKDSNPKYLGVKLFGGQRCIPGNIIMRQRGTEFHPGDNVGMGRDHTIYSLIEGHVQFSRNPRTKRRFISVEPLEGPAAAAQQQQRRAAAAVASPQRLPQQQPLVL</sequence>
<evidence type="ECO:0000256" key="4">
    <source>
        <dbReference type="SAM" id="MobiDB-lite"/>
    </source>
</evidence>
<dbReference type="NCBIfam" id="TIGR00062">
    <property type="entry name" value="L27"/>
    <property type="match status" value="1"/>
</dbReference>
<dbReference type="GO" id="GO:0003735">
    <property type="term" value="F:structural constituent of ribosome"/>
    <property type="evidence" value="ECO:0007669"/>
    <property type="project" value="InterPro"/>
</dbReference>
<dbReference type="InterPro" id="IPR001684">
    <property type="entry name" value="Ribosomal_bL27"/>
</dbReference>
<feature type="region of interest" description="Disordered" evidence="4">
    <location>
        <begin position="120"/>
        <end position="149"/>
    </location>
</feature>
<dbReference type="InParanoid" id="E1Z7Y5"/>